<feature type="region of interest" description="Disordered" evidence="2">
    <location>
        <begin position="1"/>
        <end position="26"/>
    </location>
</feature>
<protein>
    <submittedName>
        <fullName evidence="3">Uncharacterized protein</fullName>
    </submittedName>
</protein>
<dbReference type="GO" id="GO:0005886">
    <property type="term" value="C:plasma membrane"/>
    <property type="evidence" value="ECO:0007669"/>
    <property type="project" value="TreeGrafter"/>
</dbReference>
<evidence type="ECO:0000313" key="4">
    <source>
        <dbReference type="Proteomes" id="UP000801492"/>
    </source>
</evidence>
<comment type="caution">
    <text evidence="3">The sequence shown here is derived from an EMBL/GenBank/DDBJ whole genome shotgun (WGS) entry which is preliminary data.</text>
</comment>
<feature type="compositionally biased region" description="Polar residues" evidence="2">
    <location>
        <begin position="1"/>
        <end position="24"/>
    </location>
</feature>
<dbReference type="Gene3D" id="1.20.5.1160">
    <property type="entry name" value="Vasodilator-stimulated phosphoprotein"/>
    <property type="match status" value="1"/>
</dbReference>
<reference evidence="3" key="1">
    <citation type="submission" date="2019-08" db="EMBL/GenBank/DDBJ databases">
        <title>The genome of the North American firefly Photinus pyralis.</title>
        <authorList>
            <consortium name="Photinus pyralis genome working group"/>
            <person name="Fallon T.R."/>
            <person name="Sander Lower S.E."/>
            <person name="Weng J.-K."/>
        </authorList>
    </citation>
    <scope>NUCLEOTIDE SEQUENCE</scope>
    <source>
        <strain evidence="3">TRF0915ILg1</strain>
        <tissue evidence="3">Whole body</tissue>
    </source>
</reference>
<dbReference type="GO" id="GO:0035331">
    <property type="term" value="P:negative regulation of hippo signaling"/>
    <property type="evidence" value="ECO:0007669"/>
    <property type="project" value="TreeGrafter"/>
</dbReference>
<dbReference type="PANTHER" id="PTHR46360">
    <property type="entry name" value="DISKS LARGE HOMOLOG 5"/>
    <property type="match status" value="1"/>
</dbReference>
<organism evidence="3 4">
    <name type="scientific">Ignelater luminosus</name>
    <name type="common">Cucubano</name>
    <name type="synonym">Pyrophorus luminosus</name>
    <dbReference type="NCBI Taxonomy" id="2038154"/>
    <lineage>
        <taxon>Eukaryota</taxon>
        <taxon>Metazoa</taxon>
        <taxon>Ecdysozoa</taxon>
        <taxon>Arthropoda</taxon>
        <taxon>Hexapoda</taxon>
        <taxon>Insecta</taxon>
        <taxon>Pterygota</taxon>
        <taxon>Neoptera</taxon>
        <taxon>Endopterygota</taxon>
        <taxon>Coleoptera</taxon>
        <taxon>Polyphaga</taxon>
        <taxon>Elateriformia</taxon>
        <taxon>Elateroidea</taxon>
        <taxon>Elateridae</taxon>
        <taxon>Agrypninae</taxon>
        <taxon>Pyrophorini</taxon>
        <taxon>Ignelater</taxon>
    </lineage>
</organism>
<proteinExistence type="predicted"/>
<dbReference type="Gene3D" id="1.10.287.1490">
    <property type="match status" value="1"/>
</dbReference>
<feature type="coiled-coil region" evidence="1">
    <location>
        <begin position="28"/>
        <end position="55"/>
    </location>
</feature>
<dbReference type="AlphaFoldDB" id="A0A8K0GBV3"/>
<name>A0A8K0GBV3_IGNLU</name>
<keyword evidence="1" id="KW-0175">Coiled coil</keyword>
<accession>A0A8K0GBV3</accession>
<evidence type="ECO:0000256" key="2">
    <source>
        <dbReference type="SAM" id="MobiDB-lite"/>
    </source>
</evidence>
<dbReference type="InterPro" id="IPR053004">
    <property type="entry name" value="MAGUK_Signaling_Regulators"/>
</dbReference>
<feature type="coiled-coil region" evidence="1">
    <location>
        <begin position="84"/>
        <end position="194"/>
    </location>
</feature>
<dbReference type="PANTHER" id="PTHR46360:SF1">
    <property type="entry name" value="DISKS LARGE HOMOLOG 5"/>
    <property type="match status" value="1"/>
</dbReference>
<sequence length="268" mass="31295">MASSTDGNGSNGTLTRNYSLNSGSPRDYETLKQQYDKANNELNTLRRRCDHAMKELDYYRSQHRAAMNQLEVSSQDSAALRTKYGDVLGENQRLEQDIQSLRTELSELHRQQEVLVTENGNSESLYMLARRNEAVRDDYDALRKRYDDLLASHSQAITKLELAQDETNRLNKQCEELNQERSNAMREIVNLRQQIALVHGKYDKAARDCVIFRDDFQKVQQQYKEAMKEVNQAMAFRMKASKEVKRLTDERNAAMAEYNLIMSERYWK</sequence>
<evidence type="ECO:0000313" key="3">
    <source>
        <dbReference type="EMBL" id="KAF2896142.1"/>
    </source>
</evidence>
<dbReference type="Proteomes" id="UP000801492">
    <property type="component" value="Unassembled WGS sequence"/>
</dbReference>
<dbReference type="SUPFAM" id="SSF57997">
    <property type="entry name" value="Tropomyosin"/>
    <property type="match status" value="1"/>
</dbReference>
<keyword evidence="4" id="KW-1185">Reference proteome</keyword>
<dbReference type="EMBL" id="VTPC01005355">
    <property type="protein sequence ID" value="KAF2896142.1"/>
    <property type="molecule type" value="Genomic_DNA"/>
</dbReference>
<dbReference type="OrthoDB" id="10067129at2759"/>
<evidence type="ECO:0000256" key="1">
    <source>
        <dbReference type="SAM" id="Coils"/>
    </source>
</evidence>
<gene>
    <name evidence="3" type="ORF">ILUMI_10030</name>
</gene>